<sequence length="18" mass="2166">MDEIDYKRSKIDKSHLST</sequence>
<dbReference type="Proteomes" id="UP000887540">
    <property type="component" value="Unplaced"/>
</dbReference>
<evidence type="ECO:0000313" key="1">
    <source>
        <dbReference type="Proteomes" id="UP000887540"/>
    </source>
</evidence>
<reference evidence="2" key="1">
    <citation type="submission" date="2022-11" db="UniProtKB">
        <authorList>
            <consortium name="WormBaseParasite"/>
        </authorList>
    </citation>
    <scope>IDENTIFICATION</scope>
</reference>
<keyword evidence="1" id="KW-1185">Reference proteome</keyword>
<organism evidence="1 2">
    <name type="scientific">Acrobeloides nanus</name>
    <dbReference type="NCBI Taxonomy" id="290746"/>
    <lineage>
        <taxon>Eukaryota</taxon>
        <taxon>Metazoa</taxon>
        <taxon>Ecdysozoa</taxon>
        <taxon>Nematoda</taxon>
        <taxon>Chromadorea</taxon>
        <taxon>Rhabditida</taxon>
        <taxon>Tylenchina</taxon>
        <taxon>Cephalobomorpha</taxon>
        <taxon>Cephaloboidea</taxon>
        <taxon>Cephalobidae</taxon>
        <taxon>Acrobeloides</taxon>
    </lineage>
</organism>
<name>A0A914CKX1_9BILA</name>
<dbReference type="WBParaSite" id="ACRNAN_scaffold11753.g24441.t1">
    <property type="protein sequence ID" value="ACRNAN_scaffold11753.g24441.t1"/>
    <property type="gene ID" value="ACRNAN_scaffold11753.g24441"/>
</dbReference>
<dbReference type="AlphaFoldDB" id="A0A914CKX1"/>
<proteinExistence type="predicted"/>
<evidence type="ECO:0000313" key="2">
    <source>
        <dbReference type="WBParaSite" id="ACRNAN_scaffold11753.g24441.t1"/>
    </source>
</evidence>
<accession>A0A914CKX1</accession>
<protein>
    <submittedName>
        <fullName evidence="2">Uncharacterized protein</fullName>
    </submittedName>
</protein>